<gene>
    <name evidence="3" type="ORF">EVA_04156</name>
</gene>
<dbReference type="InterPro" id="IPR000014">
    <property type="entry name" value="PAS"/>
</dbReference>
<evidence type="ECO:0000259" key="2">
    <source>
        <dbReference type="PROSITE" id="PS50112"/>
    </source>
</evidence>
<dbReference type="Gene3D" id="3.30.565.10">
    <property type="entry name" value="Histidine kinase-like ATPase, C-terminal domain"/>
    <property type="match status" value="1"/>
</dbReference>
<dbReference type="EMBL" id="AMCI01000801">
    <property type="protein sequence ID" value="EJX07734.1"/>
    <property type="molecule type" value="Genomic_DNA"/>
</dbReference>
<keyword evidence="1" id="KW-0812">Transmembrane</keyword>
<accession>J9GK92</accession>
<dbReference type="AlphaFoldDB" id="J9GK92"/>
<keyword evidence="1" id="KW-1133">Transmembrane helix</keyword>
<reference evidence="3" key="1">
    <citation type="journal article" date="2012" name="PLoS ONE">
        <title>Gene sets for utilization of primary and secondary nutrition supplies in the distal gut of endangered iberian lynx.</title>
        <authorList>
            <person name="Alcaide M."/>
            <person name="Messina E."/>
            <person name="Richter M."/>
            <person name="Bargiela R."/>
            <person name="Peplies J."/>
            <person name="Huws S.A."/>
            <person name="Newbold C.J."/>
            <person name="Golyshin P.N."/>
            <person name="Simon M.A."/>
            <person name="Lopez G."/>
            <person name="Yakimov M.M."/>
            <person name="Ferrer M."/>
        </authorList>
    </citation>
    <scope>NUCLEOTIDE SEQUENCE</scope>
</reference>
<sequence>MVLSDVVVWCLAGAVFGLVLGSLVMSLFIRKRLNGKLQFLIDALEDNDMNIRFKEKRIFRRVFNVQLNRLRDIYERKQDELFAREAYYARLLDQVKSGVLVVDQTELFSGRVIYANAAALSLLGMSGITHLRQLRLISEELAHDFMQCKHGNELHTSLYNERGKVMLSLSAIEMQLNGKAVKVVVFHDITTVMESHENISWDKLIRVLTHEIMNTVMPIASLSQALQSELPPTGKWTGAERAALQQGLETIASSADGLVRFVQTYRKMTHLAVPVKRALSVRDLVDKVILLTQEQRAAQHVEMTYTEYSEDILLYADEGQLSQVLVNMVKNAVQAELATSMSQP</sequence>
<comment type="caution">
    <text evidence="3">The sequence shown here is derived from an EMBL/GenBank/DDBJ whole genome shotgun (WGS) entry which is preliminary data.</text>
</comment>
<keyword evidence="3" id="KW-0418">Kinase</keyword>
<protein>
    <submittedName>
        <fullName evidence="3">Two-component system sensor histidine kinase</fullName>
    </submittedName>
</protein>
<dbReference type="Pfam" id="PF13188">
    <property type="entry name" value="PAS_8"/>
    <property type="match status" value="1"/>
</dbReference>
<keyword evidence="3" id="KW-0808">Transferase</keyword>
<evidence type="ECO:0000256" key="1">
    <source>
        <dbReference type="SAM" id="Phobius"/>
    </source>
</evidence>
<name>J9GK92_9ZZZZ</name>
<dbReference type="GO" id="GO:0016301">
    <property type="term" value="F:kinase activity"/>
    <property type="evidence" value="ECO:0007669"/>
    <property type="project" value="UniProtKB-KW"/>
</dbReference>
<dbReference type="PROSITE" id="PS50112">
    <property type="entry name" value="PAS"/>
    <property type="match status" value="1"/>
</dbReference>
<proteinExistence type="predicted"/>
<organism evidence="3">
    <name type="scientific">gut metagenome</name>
    <dbReference type="NCBI Taxonomy" id="749906"/>
    <lineage>
        <taxon>unclassified sequences</taxon>
        <taxon>metagenomes</taxon>
        <taxon>organismal metagenomes</taxon>
    </lineage>
</organism>
<dbReference type="Gene3D" id="3.30.450.20">
    <property type="entry name" value="PAS domain"/>
    <property type="match status" value="1"/>
</dbReference>
<feature type="domain" description="PAS" evidence="2">
    <location>
        <begin position="84"/>
        <end position="126"/>
    </location>
</feature>
<dbReference type="SUPFAM" id="SSF55785">
    <property type="entry name" value="PYP-like sensor domain (PAS domain)"/>
    <property type="match status" value="1"/>
</dbReference>
<dbReference type="SUPFAM" id="SSF55874">
    <property type="entry name" value="ATPase domain of HSP90 chaperone/DNA topoisomerase II/histidine kinase"/>
    <property type="match status" value="1"/>
</dbReference>
<dbReference type="InterPro" id="IPR035965">
    <property type="entry name" value="PAS-like_dom_sf"/>
</dbReference>
<dbReference type="InterPro" id="IPR036890">
    <property type="entry name" value="HATPase_C_sf"/>
</dbReference>
<feature type="transmembrane region" description="Helical" evidence="1">
    <location>
        <begin position="6"/>
        <end position="29"/>
    </location>
</feature>
<evidence type="ECO:0000313" key="3">
    <source>
        <dbReference type="EMBL" id="EJX07734.1"/>
    </source>
</evidence>
<keyword evidence="1" id="KW-0472">Membrane</keyword>